<dbReference type="AlphaFoldDB" id="M7BM39"/>
<dbReference type="EMBL" id="KB520249">
    <property type="protein sequence ID" value="EMP38294.1"/>
    <property type="molecule type" value="Genomic_DNA"/>
</dbReference>
<feature type="compositionally biased region" description="Polar residues" evidence="1">
    <location>
        <begin position="97"/>
        <end position="108"/>
    </location>
</feature>
<keyword evidence="2" id="KW-1133">Transmembrane helix</keyword>
<accession>M7BM39</accession>
<reference evidence="4" key="1">
    <citation type="journal article" date="2013" name="Nat. Genet.">
        <title>The draft genomes of soft-shell turtle and green sea turtle yield insights into the development and evolution of the turtle-specific body plan.</title>
        <authorList>
            <person name="Wang Z."/>
            <person name="Pascual-Anaya J."/>
            <person name="Zadissa A."/>
            <person name="Li W."/>
            <person name="Niimura Y."/>
            <person name="Huang Z."/>
            <person name="Li C."/>
            <person name="White S."/>
            <person name="Xiong Z."/>
            <person name="Fang D."/>
            <person name="Wang B."/>
            <person name="Ming Y."/>
            <person name="Chen Y."/>
            <person name="Zheng Y."/>
            <person name="Kuraku S."/>
            <person name="Pignatelli M."/>
            <person name="Herrero J."/>
            <person name="Beal K."/>
            <person name="Nozawa M."/>
            <person name="Li Q."/>
            <person name="Wang J."/>
            <person name="Zhang H."/>
            <person name="Yu L."/>
            <person name="Shigenobu S."/>
            <person name="Wang J."/>
            <person name="Liu J."/>
            <person name="Flicek P."/>
            <person name="Searle S."/>
            <person name="Wang J."/>
            <person name="Kuratani S."/>
            <person name="Yin Y."/>
            <person name="Aken B."/>
            <person name="Zhang G."/>
            <person name="Irie N."/>
        </authorList>
    </citation>
    <scope>NUCLEOTIDE SEQUENCE [LARGE SCALE GENOMIC DNA]</scope>
</reference>
<proteinExistence type="predicted"/>
<dbReference type="Proteomes" id="UP000031443">
    <property type="component" value="Unassembled WGS sequence"/>
</dbReference>
<feature type="region of interest" description="Disordered" evidence="1">
    <location>
        <begin position="87"/>
        <end position="108"/>
    </location>
</feature>
<keyword evidence="2" id="KW-0472">Membrane</keyword>
<sequence length="129" mass="13532">MLEEWKYMKSIALMTPVVLTVLAELTGSAVSVVLTTLVALIALMMTMSTDCTDRASVANGAGRAESGGSAGAKGTLDVIARPKCCNNGESGKENTDDPSQTGVEGTKTGTYHPCFQSSGMHHLFYQVNV</sequence>
<evidence type="ECO:0000256" key="1">
    <source>
        <dbReference type="SAM" id="MobiDB-lite"/>
    </source>
</evidence>
<evidence type="ECO:0000313" key="4">
    <source>
        <dbReference type="Proteomes" id="UP000031443"/>
    </source>
</evidence>
<keyword evidence="4" id="KW-1185">Reference proteome</keyword>
<feature type="transmembrane region" description="Helical" evidence="2">
    <location>
        <begin position="12"/>
        <end position="45"/>
    </location>
</feature>
<evidence type="ECO:0000256" key="2">
    <source>
        <dbReference type="SAM" id="Phobius"/>
    </source>
</evidence>
<name>M7BM39_CHEMY</name>
<keyword evidence="2" id="KW-0812">Transmembrane</keyword>
<gene>
    <name evidence="3" type="ORF">UY3_04503</name>
</gene>
<protein>
    <submittedName>
        <fullName evidence="3">Uncharacterized protein</fullName>
    </submittedName>
</protein>
<organism evidence="3 4">
    <name type="scientific">Chelonia mydas</name>
    <name type="common">Green sea-turtle</name>
    <name type="synonym">Chelonia agassizi</name>
    <dbReference type="NCBI Taxonomy" id="8469"/>
    <lineage>
        <taxon>Eukaryota</taxon>
        <taxon>Metazoa</taxon>
        <taxon>Chordata</taxon>
        <taxon>Craniata</taxon>
        <taxon>Vertebrata</taxon>
        <taxon>Euteleostomi</taxon>
        <taxon>Archelosauria</taxon>
        <taxon>Testudinata</taxon>
        <taxon>Testudines</taxon>
        <taxon>Cryptodira</taxon>
        <taxon>Durocryptodira</taxon>
        <taxon>Americhelydia</taxon>
        <taxon>Chelonioidea</taxon>
        <taxon>Cheloniidae</taxon>
        <taxon>Chelonia</taxon>
    </lineage>
</organism>
<evidence type="ECO:0000313" key="3">
    <source>
        <dbReference type="EMBL" id="EMP38294.1"/>
    </source>
</evidence>